<dbReference type="Pfam" id="PF04909">
    <property type="entry name" value="Amidohydro_2"/>
    <property type="match status" value="1"/>
</dbReference>
<name>A0ABU0FNM4_9HYPH</name>
<evidence type="ECO:0000259" key="2">
    <source>
        <dbReference type="Pfam" id="PF04909"/>
    </source>
</evidence>
<proteinExistence type="inferred from homology"/>
<dbReference type="EC" id="3.1.1.-" evidence="3"/>
<dbReference type="InterPro" id="IPR006680">
    <property type="entry name" value="Amidohydro-rel"/>
</dbReference>
<accession>A0ABU0FNM4</accession>
<dbReference type="Proteomes" id="UP001237448">
    <property type="component" value="Unassembled WGS sequence"/>
</dbReference>
<gene>
    <name evidence="3" type="ORF">J3R73_006015</name>
</gene>
<organism evidence="3 4">
    <name type="scientific">Labrys monachus</name>
    <dbReference type="NCBI Taxonomy" id="217067"/>
    <lineage>
        <taxon>Bacteria</taxon>
        <taxon>Pseudomonadati</taxon>
        <taxon>Pseudomonadota</taxon>
        <taxon>Alphaproteobacteria</taxon>
        <taxon>Hyphomicrobiales</taxon>
        <taxon>Xanthobacteraceae</taxon>
        <taxon>Labrys</taxon>
    </lineage>
</organism>
<dbReference type="GO" id="GO:0016787">
    <property type="term" value="F:hydrolase activity"/>
    <property type="evidence" value="ECO:0007669"/>
    <property type="project" value="UniProtKB-KW"/>
</dbReference>
<dbReference type="PANTHER" id="PTHR43569:SF2">
    <property type="entry name" value="AMIDOHYDROLASE-RELATED DOMAIN-CONTAINING PROTEIN"/>
    <property type="match status" value="1"/>
</dbReference>
<dbReference type="InterPro" id="IPR052350">
    <property type="entry name" value="Metallo-dep_Lactonases"/>
</dbReference>
<comment type="caution">
    <text evidence="3">The sequence shown here is derived from an EMBL/GenBank/DDBJ whole genome shotgun (WGS) entry which is preliminary data.</text>
</comment>
<feature type="domain" description="Amidohydrolase-related" evidence="2">
    <location>
        <begin position="7"/>
        <end position="284"/>
    </location>
</feature>
<evidence type="ECO:0000313" key="4">
    <source>
        <dbReference type="Proteomes" id="UP001237448"/>
    </source>
</evidence>
<protein>
    <submittedName>
        <fullName evidence="3">L-fuconolactonase</fullName>
        <ecNumber evidence="3">3.1.1.-</ecNumber>
    </submittedName>
</protein>
<dbReference type="PANTHER" id="PTHR43569">
    <property type="entry name" value="AMIDOHYDROLASE"/>
    <property type="match status" value="1"/>
</dbReference>
<comment type="similarity">
    <text evidence="1">Belongs to the metallo-dependent hydrolases superfamily.</text>
</comment>
<dbReference type="EMBL" id="JAUSVK010000001">
    <property type="protein sequence ID" value="MDQ0396223.1"/>
    <property type="molecule type" value="Genomic_DNA"/>
</dbReference>
<dbReference type="InterPro" id="IPR032466">
    <property type="entry name" value="Metal_Hydrolase"/>
</dbReference>
<dbReference type="Gene3D" id="3.20.20.140">
    <property type="entry name" value="Metal-dependent hydrolases"/>
    <property type="match status" value="1"/>
</dbReference>
<dbReference type="SUPFAM" id="SSF51556">
    <property type="entry name" value="Metallo-dependent hydrolases"/>
    <property type="match status" value="1"/>
</dbReference>
<dbReference type="RefSeq" id="WP_307436171.1">
    <property type="nucleotide sequence ID" value="NZ_JAUSVK010000001.1"/>
</dbReference>
<evidence type="ECO:0000256" key="1">
    <source>
        <dbReference type="ARBA" id="ARBA00038310"/>
    </source>
</evidence>
<reference evidence="3 4" key="1">
    <citation type="submission" date="2023-07" db="EMBL/GenBank/DDBJ databases">
        <title>Genomic Encyclopedia of Type Strains, Phase IV (KMG-IV): sequencing the most valuable type-strain genomes for metagenomic binning, comparative biology and taxonomic classification.</title>
        <authorList>
            <person name="Goeker M."/>
        </authorList>
    </citation>
    <scope>NUCLEOTIDE SEQUENCE [LARGE SCALE GENOMIC DNA]</scope>
    <source>
        <strain evidence="3 4">DSM 5896</strain>
    </source>
</reference>
<evidence type="ECO:0000313" key="3">
    <source>
        <dbReference type="EMBL" id="MDQ0396223.1"/>
    </source>
</evidence>
<keyword evidence="3" id="KW-0378">Hydrolase</keyword>
<sequence>MPDFPIIDAHVHLYDPAAIRFDWMRHDPLLNKPHGLAEFERLTAGVEVDGVVFVEVDAAEGGHVDEARWVEAEIGGDKRLRGMVACAPLHKGAAVEGDLEALAALPHVRGIRWLLQKYVDSPGWALQPSFVEGVRLLPRFGLSFDLCIFHPQLKDAIALVRACPEVRFVMDHIAKPGIKAHLFEPWASDLKALAQEPNVECKISGVATEADHAAWTEEQISPYIRHAIDCFGFERVMFGGDWPVSEHAIRYAHWVGIVDRVCAGASRDEIERLYRGNATRFYRL</sequence>
<keyword evidence="4" id="KW-1185">Reference proteome</keyword>